<evidence type="ECO:0000256" key="4">
    <source>
        <dbReference type="ARBA" id="ARBA00023004"/>
    </source>
</evidence>
<dbReference type="Gene3D" id="1.20.950.20">
    <property type="entry name" value="Transmembrane di-heme cytochromes, Chain C"/>
    <property type="match status" value="1"/>
</dbReference>
<evidence type="ECO:0000256" key="5">
    <source>
        <dbReference type="ARBA" id="ARBA00023014"/>
    </source>
</evidence>
<feature type="transmembrane region" description="Helical" evidence="6">
    <location>
        <begin position="20"/>
        <end position="37"/>
    </location>
</feature>
<dbReference type="InterPro" id="IPR017896">
    <property type="entry name" value="4Fe4S_Fe-S-bd"/>
</dbReference>
<keyword evidence="1" id="KW-0004">4Fe-4S</keyword>
<feature type="transmembrane region" description="Helical" evidence="6">
    <location>
        <begin position="150"/>
        <end position="171"/>
    </location>
</feature>
<dbReference type="InterPro" id="IPR009051">
    <property type="entry name" value="Helical_ferredxn"/>
</dbReference>
<evidence type="ECO:0000259" key="7">
    <source>
        <dbReference type="PROSITE" id="PS51379"/>
    </source>
</evidence>
<dbReference type="PROSITE" id="PS00198">
    <property type="entry name" value="4FE4S_FER_1"/>
    <property type="match status" value="2"/>
</dbReference>
<dbReference type="Pfam" id="PF02754">
    <property type="entry name" value="CCG"/>
    <property type="match status" value="2"/>
</dbReference>
<gene>
    <name evidence="8" type="ORF">H8E29_09870</name>
</gene>
<name>A0A8J6TJH6_9CHLR</name>
<accession>A0A8J6TJH6</accession>
<evidence type="ECO:0000256" key="3">
    <source>
        <dbReference type="ARBA" id="ARBA00023002"/>
    </source>
</evidence>
<feature type="transmembrane region" description="Helical" evidence="6">
    <location>
        <begin position="81"/>
        <end position="103"/>
    </location>
</feature>
<dbReference type="PANTHER" id="PTHR43255">
    <property type="entry name" value="IRON-SULFUR-BINDING OXIDOREDUCTASE FADF-RELATED-RELATED"/>
    <property type="match status" value="1"/>
</dbReference>
<feature type="transmembrane region" description="Helical" evidence="6">
    <location>
        <begin position="115"/>
        <end position="138"/>
    </location>
</feature>
<evidence type="ECO:0000313" key="9">
    <source>
        <dbReference type="Proteomes" id="UP000614469"/>
    </source>
</evidence>
<dbReference type="EMBL" id="JACNJN010000113">
    <property type="protein sequence ID" value="MBC8335562.1"/>
    <property type="molecule type" value="Genomic_DNA"/>
</dbReference>
<keyword evidence="4" id="KW-0408">Iron</keyword>
<dbReference type="GO" id="GO:0005886">
    <property type="term" value="C:plasma membrane"/>
    <property type="evidence" value="ECO:0007669"/>
    <property type="project" value="TreeGrafter"/>
</dbReference>
<dbReference type="PANTHER" id="PTHR43255:SF1">
    <property type="entry name" value="IRON-SULFUR-BINDING OXIDOREDUCTASE FADF-RELATED"/>
    <property type="match status" value="1"/>
</dbReference>
<keyword evidence="3" id="KW-0560">Oxidoreductase</keyword>
<dbReference type="InterPro" id="IPR017900">
    <property type="entry name" value="4Fe4S_Fe_S_CS"/>
</dbReference>
<dbReference type="Pfam" id="PF13237">
    <property type="entry name" value="Fer4_10"/>
    <property type="match status" value="1"/>
</dbReference>
<dbReference type="PROSITE" id="PS51379">
    <property type="entry name" value="4FE4S_FER_2"/>
    <property type="match status" value="1"/>
</dbReference>
<comment type="caution">
    <text evidence="8">The sequence shown here is derived from an EMBL/GenBank/DDBJ whole genome shotgun (WGS) entry which is preliminary data.</text>
</comment>
<dbReference type="Proteomes" id="UP000614469">
    <property type="component" value="Unassembled WGS sequence"/>
</dbReference>
<dbReference type="InterPro" id="IPR004017">
    <property type="entry name" value="Cys_rich_dom"/>
</dbReference>
<sequence>MPERLNYWGIPHTWGKPELYVYTIMFLAAAIMLFRFYRQASPWWRIGRSEPRWDKLHLRVWRVIQYAIIQTRVLRQRYPGLMHVAIAWSFFVFFLGTALATVHDHFFEFLYGNTLVIYKFTLDVFTIIFIIGAGMAIYRRYAQKPERLTLEPGFTWTLSLIVIIVLGGLGTESLRLAVERPDWGAWSPAGWLLAQLWISTGASETTLTNWHLGIWIFHLLTVAVTLITLPTGTLLHTLTGPLNAFFSKLDRPMGALAPAAETAEGKPIFVSKLSDLTWKQLLDGDACTECGRCQDACPAFGAGTPLSPKKLILSLRDALHHNGGQPNLVGEAIPEEVLWSCTTCGACIQECPVLIEHIDTIVDLRRTMVIEGMIDAELQDALTNLGRYGNSFGQSERMRARWSKEIEPKVKDAGKEAVEYLWFVGDYASYSPTLTEITQRTAEVFQKIGLDFGIMYKGENHAGNDVRRVGEEGLFEMLVEKNVKAMSRCDYQSIVTTDPHTYNTLKNEYPPNGEQPVLHYSELLDQLIASGKLKLSNKLGYKVTYHDPCYLGRYNGVYDAPRRVIEATGCEIVEMPRNRDCALCCGAGGGRIWMEEGEVNERPSESRIREAVQLKGVTDFIVACPKDITMYRDAVKTTGEENNLVIKDLIELVYEAL</sequence>
<dbReference type="SUPFAM" id="SSF103501">
    <property type="entry name" value="Respiratory nitrate reductase 1 gamma chain"/>
    <property type="match status" value="1"/>
</dbReference>
<dbReference type="InterPro" id="IPR051460">
    <property type="entry name" value="HdrC_iron-sulfur_subunit"/>
</dbReference>
<feature type="domain" description="4Fe-4S ferredoxin-type" evidence="7">
    <location>
        <begin position="278"/>
        <end position="308"/>
    </location>
</feature>
<keyword evidence="6" id="KW-0812">Transmembrane</keyword>
<dbReference type="InterPro" id="IPR036197">
    <property type="entry name" value="NarG-like_sf"/>
</dbReference>
<dbReference type="Gene3D" id="1.10.1060.10">
    <property type="entry name" value="Alpha-helical ferredoxin"/>
    <property type="match status" value="1"/>
</dbReference>
<keyword evidence="2" id="KW-0479">Metal-binding</keyword>
<feature type="transmembrane region" description="Helical" evidence="6">
    <location>
        <begin position="183"/>
        <end position="200"/>
    </location>
</feature>
<dbReference type="AlphaFoldDB" id="A0A8J6TJH6"/>
<evidence type="ECO:0000256" key="2">
    <source>
        <dbReference type="ARBA" id="ARBA00022723"/>
    </source>
</evidence>
<reference evidence="8 9" key="1">
    <citation type="submission" date="2020-08" db="EMBL/GenBank/DDBJ databases">
        <title>Bridging the membrane lipid divide: bacteria of the FCB group superphylum have the potential to synthesize archaeal ether lipids.</title>
        <authorList>
            <person name="Villanueva L."/>
            <person name="Von Meijenfeldt F.A.B."/>
            <person name="Westbye A.B."/>
            <person name="Yadav S."/>
            <person name="Hopmans E.C."/>
            <person name="Dutilh B.E."/>
            <person name="Sinninghe Damste J.S."/>
        </authorList>
    </citation>
    <scope>NUCLEOTIDE SEQUENCE [LARGE SCALE GENOMIC DNA]</scope>
    <source>
        <strain evidence="8">NIOZ-UU36</strain>
    </source>
</reference>
<dbReference type="GO" id="GO:0016491">
    <property type="term" value="F:oxidoreductase activity"/>
    <property type="evidence" value="ECO:0007669"/>
    <property type="project" value="UniProtKB-KW"/>
</dbReference>
<proteinExistence type="predicted"/>
<evidence type="ECO:0000256" key="6">
    <source>
        <dbReference type="SAM" id="Phobius"/>
    </source>
</evidence>
<organism evidence="8 9">
    <name type="scientific">Candidatus Desulfolinea nitratireducens</name>
    <dbReference type="NCBI Taxonomy" id="2841698"/>
    <lineage>
        <taxon>Bacteria</taxon>
        <taxon>Bacillati</taxon>
        <taxon>Chloroflexota</taxon>
        <taxon>Anaerolineae</taxon>
        <taxon>Anaerolineales</taxon>
        <taxon>Anaerolineales incertae sedis</taxon>
        <taxon>Candidatus Desulfolinea</taxon>
    </lineage>
</organism>
<dbReference type="GO" id="GO:0046872">
    <property type="term" value="F:metal ion binding"/>
    <property type="evidence" value="ECO:0007669"/>
    <property type="project" value="UniProtKB-KW"/>
</dbReference>
<keyword evidence="6" id="KW-1133">Transmembrane helix</keyword>
<evidence type="ECO:0000256" key="1">
    <source>
        <dbReference type="ARBA" id="ARBA00022485"/>
    </source>
</evidence>
<keyword evidence="6" id="KW-0472">Membrane</keyword>
<dbReference type="SUPFAM" id="SSF46548">
    <property type="entry name" value="alpha-helical ferredoxin"/>
    <property type="match status" value="1"/>
</dbReference>
<keyword evidence="5" id="KW-0411">Iron-sulfur</keyword>
<feature type="transmembrane region" description="Helical" evidence="6">
    <location>
        <begin position="212"/>
        <end position="235"/>
    </location>
</feature>
<protein>
    <submittedName>
        <fullName evidence="8">(Fe-S)-binding protein</fullName>
    </submittedName>
</protein>
<evidence type="ECO:0000313" key="8">
    <source>
        <dbReference type="EMBL" id="MBC8335562.1"/>
    </source>
</evidence>
<dbReference type="GO" id="GO:0051539">
    <property type="term" value="F:4 iron, 4 sulfur cluster binding"/>
    <property type="evidence" value="ECO:0007669"/>
    <property type="project" value="UniProtKB-KW"/>
</dbReference>